<dbReference type="EMBL" id="CAEZSP010000006">
    <property type="protein sequence ID" value="CAB4537431.1"/>
    <property type="molecule type" value="Genomic_DNA"/>
</dbReference>
<proteinExistence type="predicted"/>
<gene>
    <name evidence="1" type="ORF">UFOPK1440_00242</name>
    <name evidence="2" type="ORF">UFOPK1946_00854</name>
</gene>
<sequence>MGSKRRTASLVATAMGALLLAPIQSTTISFASQATANPSTLSLSTGRMEIYAGDTSTAINPFSSLTTPVINGRAKFFYIINSGNFGLSRFTVTLTLPAGTAIANFRRCGPNIDFVANDTCGSGGYSSLTISANSATTFILTLPAGSFYALQLRQNKNTNLVINISANSAHINTSGVTNS</sequence>
<accession>A0A6J6IP24</accession>
<reference evidence="2" key="1">
    <citation type="submission" date="2020-05" db="EMBL/GenBank/DDBJ databases">
        <authorList>
            <person name="Chiriac C."/>
            <person name="Salcher M."/>
            <person name="Ghai R."/>
            <person name="Kavagutti S V."/>
        </authorList>
    </citation>
    <scope>NUCLEOTIDE SEQUENCE</scope>
</reference>
<organism evidence="2">
    <name type="scientific">freshwater metagenome</name>
    <dbReference type="NCBI Taxonomy" id="449393"/>
    <lineage>
        <taxon>unclassified sequences</taxon>
        <taxon>metagenomes</taxon>
        <taxon>ecological metagenomes</taxon>
    </lineage>
</organism>
<protein>
    <submittedName>
        <fullName evidence="2">Unannotated protein</fullName>
    </submittedName>
</protein>
<evidence type="ECO:0000313" key="2">
    <source>
        <dbReference type="EMBL" id="CAB4626098.1"/>
    </source>
</evidence>
<evidence type="ECO:0000313" key="1">
    <source>
        <dbReference type="EMBL" id="CAB4537431.1"/>
    </source>
</evidence>
<name>A0A6J6IP24_9ZZZZ</name>
<dbReference type="EMBL" id="CAEZVG010000048">
    <property type="protein sequence ID" value="CAB4626098.1"/>
    <property type="molecule type" value="Genomic_DNA"/>
</dbReference>
<dbReference type="AlphaFoldDB" id="A0A6J6IP24"/>